<dbReference type="InterPro" id="IPR036868">
    <property type="entry name" value="TusA-like_sf"/>
</dbReference>
<dbReference type="Proteomes" id="UP000004318">
    <property type="component" value="Unassembled WGS sequence"/>
</dbReference>
<dbReference type="InterPro" id="IPR001455">
    <property type="entry name" value="TusA-like"/>
</dbReference>
<comment type="caution">
    <text evidence="3">The sequence shown here is derived from an EMBL/GenBank/DDBJ whole genome shotgun (WGS) entry which is preliminary data.</text>
</comment>
<gene>
    <name evidence="3" type="ORF">OB2597_02562</name>
</gene>
<proteinExistence type="inferred from homology"/>
<dbReference type="Gene3D" id="3.30.110.40">
    <property type="entry name" value="TusA-like domain"/>
    <property type="match status" value="1"/>
</dbReference>
<keyword evidence="4" id="KW-1185">Reference proteome</keyword>
<dbReference type="eggNOG" id="COG0425">
    <property type="taxonomic scope" value="Bacteria"/>
</dbReference>
<evidence type="ECO:0000256" key="1">
    <source>
        <dbReference type="ARBA" id="ARBA00008984"/>
    </source>
</evidence>
<dbReference type="Pfam" id="PF01206">
    <property type="entry name" value="TusA"/>
    <property type="match status" value="1"/>
</dbReference>
<dbReference type="SUPFAM" id="SSF64307">
    <property type="entry name" value="SirA-like"/>
    <property type="match status" value="1"/>
</dbReference>
<dbReference type="PANTHER" id="PTHR33279">
    <property type="entry name" value="SULFUR CARRIER PROTEIN YEDF-RELATED"/>
    <property type="match status" value="1"/>
</dbReference>
<accession>A3TXA6</accession>
<protein>
    <submittedName>
        <fullName evidence="3">SirA family protein</fullName>
    </submittedName>
</protein>
<dbReference type="STRING" id="252305.OB2597_02562"/>
<comment type="similarity">
    <text evidence="1">Belongs to the sulfur carrier protein TusA family.</text>
</comment>
<evidence type="ECO:0000259" key="2">
    <source>
        <dbReference type="PROSITE" id="PS01148"/>
    </source>
</evidence>
<dbReference type="RefSeq" id="WP_009804766.1">
    <property type="nucleotide sequence ID" value="NZ_CH724131.1"/>
</dbReference>
<reference evidence="3 4" key="1">
    <citation type="journal article" date="2010" name="J. Bacteriol.">
        <title>Genome sequences of Oceanicola granulosus HTCC2516(T) and Oceanicola batsensis HTCC2597(TDelta).</title>
        <authorList>
            <person name="Thrash J.C."/>
            <person name="Cho J.C."/>
            <person name="Vergin K.L."/>
            <person name="Giovannoni S.J."/>
        </authorList>
    </citation>
    <scope>NUCLEOTIDE SEQUENCE [LARGE SCALE GENOMIC DNA]</scope>
    <source>
        <strain evidence="4">ATCC BAA-863 / DSM 15984 / KCTC 12145 / HTCC2597</strain>
    </source>
</reference>
<name>A3TXA6_PSEBH</name>
<evidence type="ECO:0000313" key="4">
    <source>
        <dbReference type="Proteomes" id="UP000004318"/>
    </source>
</evidence>
<evidence type="ECO:0000313" key="3">
    <source>
        <dbReference type="EMBL" id="EAQ03466.1"/>
    </source>
</evidence>
<dbReference type="HOGENOM" id="CLU_165255_1_0_5"/>
<dbReference type="CDD" id="cd00291">
    <property type="entry name" value="SirA_YedF_YeeD"/>
    <property type="match status" value="1"/>
</dbReference>
<dbReference type="EMBL" id="AAMO01000004">
    <property type="protein sequence ID" value="EAQ03466.1"/>
    <property type="molecule type" value="Genomic_DNA"/>
</dbReference>
<organism evidence="3 4">
    <name type="scientific">Pseudooceanicola batsensis (strain ATCC BAA-863 / DSM 15984 / KCTC 12145 / HTCC2597)</name>
    <name type="common">Oceanicola batsensis</name>
    <dbReference type="NCBI Taxonomy" id="252305"/>
    <lineage>
        <taxon>Bacteria</taxon>
        <taxon>Pseudomonadati</taxon>
        <taxon>Pseudomonadota</taxon>
        <taxon>Alphaproteobacteria</taxon>
        <taxon>Rhodobacterales</taxon>
        <taxon>Paracoccaceae</taxon>
        <taxon>Pseudooceanicola</taxon>
    </lineage>
</organism>
<dbReference type="PANTHER" id="PTHR33279:SF6">
    <property type="entry name" value="SULFUR CARRIER PROTEIN YEDF-RELATED"/>
    <property type="match status" value="1"/>
</dbReference>
<dbReference type="AlphaFoldDB" id="A3TXA6"/>
<sequence>MDDVDLDARGLICPLPVLRLRKRLLAMPPGGVLTMLADDPVAAIDIPHFCHEAGHALLETRDLGDARWFAVRRGDQAPEG</sequence>
<feature type="domain" description="UPF0033" evidence="2">
    <location>
        <begin position="6"/>
        <end position="30"/>
    </location>
</feature>
<dbReference type="PROSITE" id="PS01148">
    <property type="entry name" value="UPF0033"/>
    <property type="match status" value="1"/>
</dbReference>
<dbReference type="OrthoDB" id="9797551at2"/>